<accession>A0ABD6CS37</accession>
<reference evidence="2 3" key="1">
    <citation type="journal article" date="2019" name="Int. J. Syst. Evol. Microbiol.">
        <title>The Global Catalogue of Microorganisms (GCM) 10K type strain sequencing project: providing services to taxonomists for standard genome sequencing and annotation.</title>
        <authorList>
            <consortium name="The Broad Institute Genomics Platform"/>
            <consortium name="The Broad Institute Genome Sequencing Center for Infectious Disease"/>
            <person name="Wu L."/>
            <person name="Ma J."/>
        </authorList>
    </citation>
    <scope>NUCLEOTIDE SEQUENCE [LARGE SCALE GENOMIC DNA]</scope>
    <source>
        <strain evidence="2 3">CGMCC 1.12121</strain>
    </source>
</reference>
<evidence type="ECO:0000313" key="2">
    <source>
        <dbReference type="EMBL" id="MFD1600576.1"/>
    </source>
</evidence>
<feature type="domain" description="PAS fold-4" evidence="1">
    <location>
        <begin position="9"/>
        <end position="120"/>
    </location>
</feature>
<dbReference type="Pfam" id="PF08448">
    <property type="entry name" value="PAS_4"/>
    <property type="match status" value="1"/>
</dbReference>
<gene>
    <name evidence="2" type="ORF">ACFSBX_16680</name>
</gene>
<evidence type="ECO:0000313" key="3">
    <source>
        <dbReference type="Proteomes" id="UP001597085"/>
    </source>
</evidence>
<protein>
    <submittedName>
        <fullName evidence="2">PAS domain-containing protein</fullName>
    </submittedName>
</protein>
<dbReference type="AlphaFoldDB" id="A0ABD6CS37"/>
<dbReference type="Proteomes" id="UP001597085">
    <property type="component" value="Unassembled WGS sequence"/>
</dbReference>
<comment type="caution">
    <text evidence="2">The sequence shown here is derived from an EMBL/GenBank/DDBJ whole genome shotgun (WGS) entry which is preliminary data.</text>
</comment>
<dbReference type="CDD" id="cd00130">
    <property type="entry name" value="PAS"/>
    <property type="match status" value="1"/>
</dbReference>
<name>A0ABD6CS37_9EURY</name>
<dbReference type="Gene3D" id="3.30.450.20">
    <property type="entry name" value="PAS domain"/>
    <property type="match status" value="1"/>
</dbReference>
<evidence type="ECO:0000259" key="1">
    <source>
        <dbReference type="Pfam" id="PF08448"/>
    </source>
</evidence>
<sequence length="218" mass="24647">MEPNYKELFNNTTQYRGVLTSDGTVRAANDTILEFTGSDREQVIGTKLWEVPGVRFSERTQDQIHADVRKAAKGEFVKHELTIKGAERTAIIDFSLQPLTDEFGDVTHLIAGGYDVTELKKQGTITSQTRHGQTHSDLLVTYSRDDDESMSEAILQAFFALDIDVFDMETTLQDWINTDHLDGFDWDSARPLTITTRLWGYSVELTAGDVRIYTDSRS</sequence>
<organism evidence="2 3">
    <name type="scientific">Halobellus rarus</name>
    <dbReference type="NCBI Taxonomy" id="1126237"/>
    <lineage>
        <taxon>Archaea</taxon>
        <taxon>Methanobacteriati</taxon>
        <taxon>Methanobacteriota</taxon>
        <taxon>Stenosarchaea group</taxon>
        <taxon>Halobacteria</taxon>
        <taxon>Halobacteriales</taxon>
        <taxon>Haloferacaceae</taxon>
        <taxon>Halobellus</taxon>
    </lineage>
</organism>
<dbReference type="NCBIfam" id="TIGR00229">
    <property type="entry name" value="sensory_box"/>
    <property type="match status" value="1"/>
</dbReference>
<dbReference type="InterPro" id="IPR000014">
    <property type="entry name" value="PAS"/>
</dbReference>
<dbReference type="RefSeq" id="WP_390278167.1">
    <property type="nucleotide sequence ID" value="NZ_JBHUDK010000016.1"/>
</dbReference>
<dbReference type="InterPro" id="IPR035965">
    <property type="entry name" value="PAS-like_dom_sf"/>
</dbReference>
<proteinExistence type="predicted"/>
<dbReference type="InterPro" id="IPR013656">
    <property type="entry name" value="PAS_4"/>
</dbReference>
<dbReference type="SUPFAM" id="SSF55785">
    <property type="entry name" value="PYP-like sensor domain (PAS domain)"/>
    <property type="match status" value="1"/>
</dbReference>
<dbReference type="EMBL" id="JBHUDK010000016">
    <property type="protein sequence ID" value="MFD1600576.1"/>
    <property type="molecule type" value="Genomic_DNA"/>
</dbReference>
<keyword evidence="3" id="KW-1185">Reference proteome</keyword>